<feature type="transmembrane region" description="Helical" evidence="7">
    <location>
        <begin position="162"/>
        <end position="181"/>
    </location>
</feature>
<evidence type="ECO:0000256" key="5">
    <source>
        <dbReference type="ARBA" id="ARBA00023004"/>
    </source>
</evidence>
<keyword evidence="7" id="KW-0288">FMN</keyword>
<keyword evidence="7" id="KW-1003">Cell membrane</keyword>
<accession>A0AA35Y589</accession>
<keyword evidence="2 7" id="KW-0813">Transport</keyword>
<keyword evidence="7" id="KW-0285">Flavoprotein</keyword>
<comment type="similarity">
    <text evidence="7">Belongs to the MsrQ family.</text>
</comment>
<organism evidence="9 10">
    <name type="scientific">Brytella acorum</name>
    <dbReference type="NCBI Taxonomy" id="2959299"/>
    <lineage>
        <taxon>Bacteria</taxon>
        <taxon>Pseudomonadati</taxon>
        <taxon>Pseudomonadota</taxon>
        <taxon>Alphaproteobacteria</taxon>
        <taxon>Acetobacterales</taxon>
        <taxon>Acetobacteraceae</taxon>
        <taxon>Brytella</taxon>
    </lineage>
</organism>
<evidence type="ECO:0000256" key="2">
    <source>
        <dbReference type="ARBA" id="ARBA00022448"/>
    </source>
</evidence>
<feature type="transmembrane region" description="Helical" evidence="7">
    <location>
        <begin position="59"/>
        <end position="78"/>
    </location>
</feature>
<evidence type="ECO:0000256" key="7">
    <source>
        <dbReference type="HAMAP-Rule" id="MF_01207"/>
    </source>
</evidence>
<dbReference type="GO" id="GO:0020037">
    <property type="term" value="F:heme binding"/>
    <property type="evidence" value="ECO:0007669"/>
    <property type="project" value="UniProtKB-UniRule"/>
</dbReference>
<keyword evidence="5 7" id="KW-0408">Iron</keyword>
<dbReference type="InterPro" id="IPR013130">
    <property type="entry name" value="Fe3_Rdtase_TM_dom"/>
</dbReference>
<feature type="transmembrane region" description="Helical" evidence="7">
    <location>
        <begin position="187"/>
        <end position="209"/>
    </location>
</feature>
<keyword evidence="7" id="KW-0249">Electron transport</keyword>
<dbReference type="AlphaFoldDB" id="A0AA35Y589"/>
<dbReference type="HAMAP" id="MF_01207">
    <property type="entry name" value="MsrQ"/>
    <property type="match status" value="1"/>
</dbReference>
<keyword evidence="6 7" id="KW-0472">Membrane</keyword>
<dbReference type="RefSeq" id="WP_289840964.1">
    <property type="nucleotide sequence ID" value="NZ_CATKSH010000024.1"/>
</dbReference>
<dbReference type="GO" id="GO:0030091">
    <property type="term" value="P:protein repair"/>
    <property type="evidence" value="ECO:0007669"/>
    <property type="project" value="UniProtKB-UniRule"/>
</dbReference>
<evidence type="ECO:0000313" key="10">
    <source>
        <dbReference type="Proteomes" id="UP001176960"/>
    </source>
</evidence>
<dbReference type="InterPro" id="IPR022837">
    <property type="entry name" value="MsrQ-like"/>
</dbReference>
<evidence type="ECO:0000313" key="9">
    <source>
        <dbReference type="EMBL" id="CAI9121819.1"/>
    </source>
</evidence>
<feature type="transmembrane region" description="Helical" evidence="7">
    <location>
        <begin position="124"/>
        <end position="142"/>
    </location>
</feature>
<keyword evidence="10" id="KW-1185">Reference proteome</keyword>
<dbReference type="PANTHER" id="PTHR36964">
    <property type="entry name" value="PROTEIN-METHIONINE-SULFOXIDE REDUCTASE HEME-BINDING SUBUNIT MSRQ"/>
    <property type="match status" value="1"/>
</dbReference>
<evidence type="ECO:0000256" key="1">
    <source>
        <dbReference type="ARBA" id="ARBA00004141"/>
    </source>
</evidence>
<dbReference type="GO" id="GO:0016679">
    <property type="term" value="F:oxidoreductase activity, acting on diphenols and related substances as donors"/>
    <property type="evidence" value="ECO:0007669"/>
    <property type="project" value="TreeGrafter"/>
</dbReference>
<keyword evidence="7" id="KW-0349">Heme</keyword>
<feature type="transmembrane region" description="Helical" evidence="7">
    <location>
        <begin position="90"/>
        <end position="108"/>
    </location>
</feature>
<name>A0AA35Y589_9PROT</name>
<feature type="domain" description="Ferric oxidoreductase" evidence="8">
    <location>
        <begin position="58"/>
        <end position="169"/>
    </location>
</feature>
<dbReference type="GO" id="GO:0005886">
    <property type="term" value="C:plasma membrane"/>
    <property type="evidence" value="ECO:0007669"/>
    <property type="project" value="UniProtKB-SubCell"/>
</dbReference>
<comment type="subunit">
    <text evidence="7">Heterodimer of a catalytic subunit (MsrP) and a heme-binding subunit (MsrQ).</text>
</comment>
<keyword evidence="3 7" id="KW-0812">Transmembrane</keyword>
<comment type="function">
    <text evidence="7">Part of the MsrPQ system that repairs oxidized periplasmic proteins containing methionine sulfoxide residues (Met-O), using respiratory chain electrons. Thus protects these proteins from oxidative-stress damage caused by reactive species of oxygen and chlorine generated by the host defense mechanisms. MsrPQ is essential for the maintenance of envelope integrity under bleach stress, rescuing a wide series of structurally unrelated periplasmic proteins from methionine oxidation. MsrQ provides electrons for reduction to the reductase catalytic subunit MsrP, using the quinone pool of the respiratory chain.</text>
</comment>
<dbReference type="GO" id="GO:0010181">
    <property type="term" value="F:FMN binding"/>
    <property type="evidence" value="ECO:0007669"/>
    <property type="project" value="UniProtKB-UniRule"/>
</dbReference>
<dbReference type="EMBL" id="CATKSH010000024">
    <property type="protein sequence ID" value="CAI9121819.1"/>
    <property type="molecule type" value="Genomic_DNA"/>
</dbReference>
<comment type="cofactor">
    <cofactor evidence="7">
        <name>heme b</name>
        <dbReference type="ChEBI" id="CHEBI:60344"/>
    </cofactor>
    <text evidence="7">Binds 1 heme b (iron(II)-protoporphyrin IX) group per subunit.</text>
</comment>
<dbReference type="PANTHER" id="PTHR36964:SF1">
    <property type="entry name" value="PROTEIN-METHIONINE-SULFOXIDE REDUCTASE HEME-BINDING SUBUNIT MSRQ"/>
    <property type="match status" value="1"/>
</dbReference>
<dbReference type="NCBIfam" id="NF003833">
    <property type="entry name" value="PRK05419.1-5"/>
    <property type="match status" value="1"/>
</dbReference>
<proteinExistence type="inferred from homology"/>
<keyword evidence="7" id="KW-0479">Metal-binding</keyword>
<dbReference type="GO" id="GO:0046872">
    <property type="term" value="F:metal ion binding"/>
    <property type="evidence" value="ECO:0007669"/>
    <property type="project" value="UniProtKB-KW"/>
</dbReference>
<comment type="subcellular location">
    <subcellularLocation>
        <location evidence="7">Cell membrane</location>
        <topology evidence="7">Multi-pass membrane protein</topology>
    </subcellularLocation>
    <subcellularLocation>
        <location evidence="1">Membrane</location>
        <topology evidence="1">Multi-pass membrane protein</topology>
    </subcellularLocation>
</comment>
<protein>
    <recommendedName>
        <fullName evidence="7">Protein-methionine-sulfoxide reductase heme-binding subunit MsrQ</fullName>
    </recommendedName>
    <alternativeName>
        <fullName evidence="7">Flavocytochrome MsrQ</fullName>
    </alternativeName>
</protein>
<evidence type="ECO:0000259" key="8">
    <source>
        <dbReference type="Pfam" id="PF01794"/>
    </source>
</evidence>
<dbReference type="Pfam" id="PF01794">
    <property type="entry name" value="Ferric_reduct"/>
    <property type="match status" value="1"/>
</dbReference>
<evidence type="ECO:0000256" key="4">
    <source>
        <dbReference type="ARBA" id="ARBA00022989"/>
    </source>
</evidence>
<comment type="caution">
    <text evidence="9">The sequence shown here is derived from an EMBL/GenBank/DDBJ whole genome shotgun (WGS) entry which is preliminary data.</text>
</comment>
<keyword evidence="4 7" id="KW-1133">Transmembrane helix</keyword>
<dbReference type="Proteomes" id="UP001176960">
    <property type="component" value="Unassembled WGS sequence"/>
</dbReference>
<dbReference type="GO" id="GO:0009055">
    <property type="term" value="F:electron transfer activity"/>
    <property type="evidence" value="ECO:0007669"/>
    <property type="project" value="UniProtKB-UniRule"/>
</dbReference>
<comment type="cofactor">
    <cofactor evidence="7">
        <name>FMN</name>
        <dbReference type="ChEBI" id="CHEBI:58210"/>
    </cofactor>
    <text evidence="7">Binds 1 FMN per subunit.</text>
</comment>
<evidence type="ECO:0000256" key="6">
    <source>
        <dbReference type="ARBA" id="ARBA00023136"/>
    </source>
</evidence>
<feature type="transmembrane region" description="Helical" evidence="7">
    <location>
        <begin position="21"/>
        <end position="39"/>
    </location>
</feature>
<reference evidence="9" key="1">
    <citation type="submission" date="2023-03" db="EMBL/GenBank/DDBJ databases">
        <authorList>
            <person name="Cleenwerck I."/>
        </authorList>
    </citation>
    <scope>NUCLEOTIDE SEQUENCE</scope>
    <source>
        <strain evidence="9">LMG 32879</strain>
    </source>
</reference>
<sequence>MTRQPDQSATRSHSRLLLRRFVRPLLYVLGLVPALWAFWLGSRNQLGPDPVRTFEHILGLWAFRFLLASLAITPLRVFLRINLISYRRMLGLLAFTYAAMHVLAYVALDLRFDFAILYGDLTRRPFLIFGMTAFLCLLPLAVTSNRFSIRRLGRHWRRLHRLVYLALIAASVHFLMAFKTWHTDALIYVALGISLLAIRLVTSAWSHLFKTART</sequence>
<evidence type="ECO:0000256" key="3">
    <source>
        <dbReference type="ARBA" id="ARBA00022692"/>
    </source>
</evidence>
<gene>
    <name evidence="7 9" type="primary">msrQ</name>
    <name evidence="9" type="ORF">LMG32879_002673</name>
</gene>